<protein>
    <submittedName>
        <fullName evidence="2">Nucleotide-binding protein</fullName>
    </submittedName>
</protein>
<dbReference type="InterPro" id="IPR019302">
    <property type="entry name" value="CAP12/PCTIR_TIR_dom"/>
</dbReference>
<comment type="caution">
    <text evidence="2">The sequence shown here is derived from an EMBL/GenBank/DDBJ whole genome shotgun (WGS) entry which is preliminary data.</text>
</comment>
<evidence type="ECO:0000313" key="2">
    <source>
        <dbReference type="EMBL" id="MCC4234423.1"/>
    </source>
</evidence>
<feature type="domain" description="CD-NTase-associated protein 12/Pycsar effector protein TIR" evidence="1">
    <location>
        <begin position="160"/>
        <end position="287"/>
    </location>
</feature>
<dbReference type="Proteomes" id="UP001198830">
    <property type="component" value="Unassembled WGS sequence"/>
</dbReference>
<evidence type="ECO:0000259" key="1">
    <source>
        <dbReference type="Pfam" id="PF10137"/>
    </source>
</evidence>
<organism evidence="2 3">
    <name type="scientific">Sphingobium soli</name>
    <dbReference type="NCBI Taxonomy" id="1591116"/>
    <lineage>
        <taxon>Bacteria</taxon>
        <taxon>Pseudomonadati</taxon>
        <taxon>Pseudomonadota</taxon>
        <taxon>Alphaproteobacteria</taxon>
        <taxon>Sphingomonadales</taxon>
        <taxon>Sphingomonadaceae</taxon>
        <taxon>Sphingobium</taxon>
    </lineage>
</organism>
<reference evidence="2 3" key="1">
    <citation type="submission" date="2021-10" db="EMBL/GenBank/DDBJ databases">
        <title>The diversity and Nitrogen Metabolism of Culturable Nitrate-Utilizing Bacteria Within the Oxygen Minimum Zone of the Changjiang (Yangtze River)Estuary.</title>
        <authorList>
            <person name="Zhang D."/>
            <person name="Zheng J."/>
            <person name="Liu S."/>
            <person name="He W."/>
        </authorList>
    </citation>
    <scope>NUCLEOTIDE SEQUENCE [LARGE SCALE GENOMIC DNA]</scope>
    <source>
        <strain evidence="2 3">FXH275-2</strain>
    </source>
</reference>
<dbReference type="PIRSF" id="PIRSF032620">
    <property type="entry name" value="UCP032620"/>
    <property type="match status" value="1"/>
</dbReference>
<evidence type="ECO:0000313" key="3">
    <source>
        <dbReference type="Proteomes" id="UP001198830"/>
    </source>
</evidence>
<name>A0ABS8HBF8_9SPHN</name>
<dbReference type="EMBL" id="JAJGNP010000019">
    <property type="protein sequence ID" value="MCC4234423.1"/>
    <property type="molecule type" value="Genomic_DNA"/>
</dbReference>
<dbReference type="RefSeq" id="WP_009823985.1">
    <property type="nucleotide sequence ID" value="NZ_JAJGNP010000019.1"/>
</dbReference>
<dbReference type="Pfam" id="PF10137">
    <property type="entry name" value="CAP12-PCTIR_TIR"/>
    <property type="match status" value="1"/>
</dbReference>
<proteinExistence type="predicted"/>
<sequence>MYNVMVTAGDNAWEEGVYVWDRTRMLEYTEDVIRDALKALTPDALEELAKLPTLFMYEQHTEGTPRLGTIKRIQQRGSEFRVIFEFDEDVPALSLEQIAATKWDLQLADFEFSRTHWAVKAGDLYAILRQKGLIPDAAPEAVAAPAEPEAAPAVDVVPAKVFLVHGRDEAAKHAVARFLETRVGLGVIILSERPNQGRSILTKFQEEADGAAYAVILMTPDDLGQLRPGLLPAGVAPADPAPRPRQNVIFEMGFFIGQLGADRVCALVPPNVERPSDYDGIVYVPFDDQEGWQRKLVTELHAANVPVSPTWWQAP</sequence>
<gene>
    <name evidence="2" type="ORF">LL253_17250</name>
</gene>
<keyword evidence="3" id="KW-1185">Reference proteome</keyword>
<dbReference type="InterPro" id="IPR014571">
    <property type="entry name" value="UCP032620"/>
</dbReference>
<accession>A0ABS8HBF8</accession>